<organism evidence="3 4">
    <name type="scientific">Orchesella cincta</name>
    <name type="common">Springtail</name>
    <name type="synonym">Podura cincta</name>
    <dbReference type="NCBI Taxonomy" id="48709"/>
    <lineage>
        <taxon>Eukaryota</taxon>
        <taxon>Metazoa</taxon>
        <taxon>Ecdysozoa</taxon>
        <taxon>Arthropoda</taxon>
        <taxon>Hexapoda</taxon>
        <taxon>Collembola</taxon>
        <taxon>Entomobryomorpha</taxon>
        <taxon>Entomobryoidea</taxon>
        <taxon>Orchesellidae</taxon>
        <taxon>Orchesellinae</taxon>
        <taxon>Orchesella</taxon>
    </lineage>
</organism>
<protein>
    <recommendedName>
        <fullName evidence="2">C-type lectin domain-containing protein</fullName>
    </recommendedName>
</protein>
<evidence type="ECO:0000259" key="2">
    <source>
        <dbReference type="PROSITE" id="PS50041"/>
    </source>
</evidence>
<comment type="caution">
    <text evidence="3">The sequence shown here is derived from an EMBL/GenBank/DDBJ whole genome shotgun (WGS) entry which is preliminary data.</text>
</comment>
<dbReference type="PROSITE" id="PS50041">
    <property type="entry name" value="C_TYPE_LECTIN_2"/>
    <property type="match status" value="1"/>
</dbReference>
<feature type="domain" description="C-type lectin" evidence="2">
    <location>
        <begin position="39"/>
        <end position="159"/>
    </location>
</feature>
<name>A0A1D2M7A2_ORCCI</name>
<keyword evidence="1" id="KW-0732">Signal</keyword>
<dbReference type="Proteomes" id="UP000094527">
    <property type="component" value="Unassembled WGS sequence"/>
</dbReference>
<dbReference type="Gene3D" id="3.10.100.10">
    <property type="entry name" value="Mannose-Binding Protein A, subunit A"/>
    <property type="match status" value="1"/>
</dbReference>
<feature type="signal peptide" evidence="1">
    <location>
        <begin position="1"/>
        <end position="21"/>
    </location>
</feature>
<keyword evidence="4" id="KW-1185">Reference proteome</keyword>
<gene>
    <name evidence="3" type="ORF">Ocin01_17877</name>
</gene>
<evidence type="ECO:0000313" key="3">
    <source>
        <dbReference type="EMBL" id="ODM88804.1"/>
    </source>
</evidence>
<reference evidence="3 4" key="1">
    <citation type="journal article" date="2016" name="Genome Biol. Evol.">
        <title>Gene Family Evolution Reflects Adaptation to Soil Environmental Stressors in the Genome of the Collembolan Orchesella cincta.</title>
        <authorList>
            <person name="Faddeeva-Vakhrusheva A."/>
            <person name="Derks M.F."/>
            <person name="Anvar S.Y."/>
            <person name="Agamennone V."/>
            <person name="Suring W."/>
            <person name="Smit S."/>
            <person name="van Straalen N.M."/>
            <person name="Roelofs D."/>
        </authorList>
    </citation>
    <scope>NUCLEOTIDE SEQUENCE [LARGE SCALE GENOMIC DNA]</scope>
    <source>
        <tissue evidence="3">Mixed pool</tissue>
    </source>
</reference>
<dbReference type="EMBL" id="LJIJ01003170">
    <property type="protein sequence ID" value="ODM88804.1"/>
    <property type="molecule type" value="Genomic_DNA"/>
</dbReference>
<dbReference type="SUPFAM" id="SSF56436">
    <property type="entry name" value="C-type lectin-like"/>
    <property type="match status" value="1"/>
</dbReference>
<dbReference type="CDD" id="cd00037">
    <property type="entry name" value="CLECT"/>
    <property type="match status" value="1"/>
</dbReference>
<dbReference type="InterPro" id="IPR016186">
    <property type="entry name" value="C-type_lectin-like/link_sf"/>
</dbReference>
<accession>A0A1D2M7A2</accession>
<dbReference type="InterPro" id="IPR016187">
    <property type="entry name" value="CTDL_fold"/>
</dbReference>
<feature type="chain" id="PRO_5008903550" description="C-type lectin domain-containing protein" evidence="1">
    <location>
        <begin position="22"/>
        <end position="162"/>
    </location>
</feature>
<evidence type="ECO:0000313" key="4">
    <source>
        <dbReference type="Proteomes" id="UP000094527"/>
    </source>
</evidence>
<dbReference type="InterPro" id="IPR001304">
    <property type="entry name" value="C-type_lectin-like"/>
</dbReference>
<proteinExistence type="predicted"/>
<dbReference type="AlphaFoldDB" id="A0A1D2M7A2"/>
<sequence>MTAKRVSLLLQFIALAAVADAWILLGSINLPTTPATKKYYWADSTARNWTDSVAFCTAQGAGYAIAEVKTMKNQVDDPLAFLKSKYSDGFTGSHWIGAVTSDPPVSMTWVNIPKSIVQDYAGIDWKPPTYGFCGAYSSEKDTPYFHALHCDLRNKVLCEQIV</sequence>
<evidence type="ECO:0000256" key="1">
    <source>
        <dbReference type="SAM" id="SignalP"/>
    </source>
</evidence>